<dbReference type="AlphaFoldDB" id="A0A8U0WCM8"/>
<dbReference type="RefSeq" id="XP_037883144.1">
    <property type="nucleotide sequence ID" value="XM_038027216.1"/>
</dbReference>
<evidence type="ECO:0000256" key="3">
    <source>
        <dbReference type="ARBA" id="ARBA00022448"/>
    </source>
</evidence>
<evidence type="ECO:0000256" key="12">
    <source>
        <dbReference type="ARBA" id="ARBA00023303"/>
    </source>
</evidence>
<dbReference type="PANTHER" id="PTHR42643:SF35">
    <property type="entry name" value="IONOTROPIC RECEPTOR 68A, ISOFORM A"/>
    <property type="match status" value="1"/>
</dbReference>
<keyword evidence="6 13" id="KW-1133">Transmembrane helix</keyword>
<evidence type="ECO:0000256" key="9">
    <source>
        <dbReference type="ARBA" id="ARBA00023170"/>
    </source>
</evidence>
<dbReference type="SMART" id="SM00918">
    <property type="entry name" value="Lig_chan-Glu_bd"/>
    <property type="match status" value="1"/>
</dbReference>
<evidence type="ECO:0000256" key="10">
    <source>
        <dbReference type="ARBA" id="ARBA00023180"/>
    </source>
</evidence>
<organism evidence="15 16">
    <name type="scientific">Glossina fuscipes</name>
    <dbReference type="NCBI Taxonomy" id="7396"/>
    <lineage>
        <taxon>Eukaryota</taxon>
        <taxon>Metazoa</taxon>
        <taxon>Ecdysozoa</taxon>
        <taxon>Arthropoda</taxon>
        <taxon>Hexapoda</taxon>
        <taxon>Insecta</taxon>
        <taxon>Pterygota</taxon>
        <taxon>Neoptera</taxon>
        <taxon>Endopterygota</taxon>
        <taxon>Diptera</taxon>
        <taxon>Brachycera</taxon>
        <taxon>Muscomorpha</taxon>
        <taxon>Hippoboscoidea</taxon>
        <taxon>Glossinidae</taxon>
        <taxon>Glossina</taxon>
    </lineage>
</organism>
<feature type="transmembrane region" description="Helical" evidence="13">
    <location>
        <begin position="314"/>
        <end position="341"/>
    </location>
</feature>
<proteinExistence type="inferred from homology"/>
<comment type="similarity">
    <text evidence="2">Belongs to the glutamate-gated ion channel (TC 1.A.10.1) family.</text>
</comment>
<feature type="transmembrane region" description="Helical" evidence="13">
    <location>
        <begin position="422"/>
        <end position="443"/>
    </location>
</feature>
<keyword evidence="7" id="KW-0406">Ion transport</keyword>
<evidence type="ECO:0000256" key="6">
    <source>
        <dbReference type="ARBA" id="ARBA00022989"/>
    </source>
</evidence>
<evidence type="ECO:0000256" key="11">
    <source>
        <dbReference type="ARBA" id="ARBA00023286"/>
    </source>
</evidence>
<dbReference type="Pfam" id="PF10613">
    <property type="entry name" value="Lig_chan-Glu_bd"/>
    <property type="match status" value="1"/>
</dbReference>
<comment type="subcellular location">
    <subcellularLocation>
        <location evidence="1">Cell membrane</location>
        <topology evidence="1">Multi-pass membrane protein</topology>
    </subcellularLocation>
</comment>
<evidence type="ECO:0000256" key="7">
    <source>
        <dbReference type="ARBA" id="ARBA00023065"/>
    </source>
</evidence>
<name>A0A8U0WCM8_9MUSC</name>
<gene>
    <name evidence="16" type="primary">LOC119633600</name>
</gene>
<evidence type="ECO:0000256" key="13">
    <source>
        <dbReference type="SAM" id="Phobius"/>
    </source>
</evidence>
<keyword evidence="9 16" id="KW-0675">Receptor</keyword>
<evidence type="ECO:0000256" key="2">
    <source>
        <dbReference type="ARBA" id="ARBA00008685"/>
    </source>
</evidence>
<dbReference type="PANTHER" id="PTHR42643">
    <property type="entry name" value="IONOTROPIC RECEPTOR 20A-RELATED"/>
    <property type="match status" value="1"/>
</dbReference>
<evidence type="ECO:0000259" key="14">
    <source>
        <dbReference type="SMART" id="SM00918"/>
    </source>
</evidence>
<keyword evidence="4" id="KW-1003">Cell membrane</keyword>
<dbReference type="SUPFAM" id="SSF53850">
    <property type="entry name" value="Periplasmic binding protein-like II"/>
    <property type="match status" value="1"/>
</dbReference>
<feature type="transmembrane region" description="Helical" evidence="13">
    <location>
        <begin position="387"/>
        <end position="407"/>
    </location>
</feature>
<evidence type="ECO:0000256" key="4">
    <source>
        <dbReference type="ARBA" id="ARBA00022475"/>
    </source>
</evidence>
<dbReference type="GO" id="GO:0005886">
    <property type="term" value="C:plasma membrane"/>
    <property type="evidence" value="ECO:0007669"/>
    <property type="project" value="UniProtKB-SubCell"/>
</dbReference>
<keyword evidence="3" id="KW-0813">Transport</keyword>
<keyword evidence="5 13" id="KW-0812">Transmembrane</keyword>
<dbReference type="InterPro" id="IPR019594">
    <property type="entry name" value="Glu/Gly-bd"/>
</dbReference>
<evidence type="ECO:0000313" key="16">
    <source>
        <dbReference type="RefSeq" id="XP_037883144.1"/>
    </source>
</evidence>
<reference evidence="16" key="1">
    <citation type="submission" date="2025-08" db="UniProtKB">
        <authorList>
            <consortium name="RefSeq"/>
        </authorList>
    </citation>
    <scope>IDENTIFICATION</scope>
    <source>
        <tissue evidence="16">Whole body pupa</tissue>
    </source>
</reference>
<dbReference type="Gene3D" id="1.10.287.70">
    <property type="match status" value="1"/>
</dbReference>
<keyword evidence="12" id="KW-0407">Ion channel</keyword>
<feature type="domain" description="Ionotropic glutamate receptor L-glutamate and glycine-binding" evidence="14">
    <location>
        <begin position="199"/>
        <end position="261"/>
    </location>
</feature>
<keyword evidence="15" id="KW-1185">Reference proteome</keyword>
<feature type="transmembrane region" description="Helical" evidence="13">
    <location>
        <begin position="606"/>
        <end position="627"/>
    </location>
</feature>
<sequence length="655" mass="77131">MTDLRQLLANLLVASQVERCFMIVTDSWYQTLYDNYFFEYSRQPLSYLYVHVKASEDLLSPNYQTVRVLKQIKAFNCDLHFVTLLNGLQVKRFLMFVEKYRILNMSRKFVFMHDNRLIEEDMLQVWSKLLSSIFVQTRDFTSFKISTINFPGIFNGIITTKLIVKWQKGKRLKKWDLFPNKPSNLKDFTVPVAVFAHVPMIMRSKHRKHQYIGLEVEIMKALGKAMNFKPQLYETSDAEHERWGRLLHNGSYTGLIGEINHGRTLLAMGDLHLFSAYRNILDFSMPHTYECLTFLTPESSQDNSWKTFIQPFSLGMWIGVFLSLFLVGILFYLLSFLHALLVRKSVQPRKFFKFLRKRKSVAITNFRDVRFRIYLNRIRIPLKNEDLFDNFSNCILLTYSMLMYVSLPKIPKNWPLRVLTGWYWIYCILVTVAYRASFTAILANPAPRITVDTLEELKNSQLILTVGSEDNKHLFDNAFDKTLRELGSRTQVIDAINEVTGHIGKGTHAYYDNEYFLRHLRLRGVQSDDDREVVLHIMKQCVVNMPVVLGMARNSPLKKSIDKYIRRLLESGLIYKWLQDVVKHFPAEEDLPQEALIDMKKFWSSFVPLLIGYFIGVLIVLGEYWHFRQVVCKHPLYDEHNLNLYYNFMRKFADN</sequence>
<keyword evidence="8 13" id="KW-0472">Membrane</keyword>
<dbReference type="Proteomes" id="UP000092443">
    <property type="component" value="Unplaced"/>
</dbReference>
<accession>A0A8U0WCM8</accession>
<dbReference type="InterPro" id="IPR001320">
    <property type="entry name" value="Iontro_rcpt_C"/>
</dbReference>
<dbReference type="GO" id="GO:0050907">
    <property type="term" value="P:detection of chemical stimulus involved in sensory perception"/>
    <property type="evidence" value="ECO:0007669"/>
    <property type="project" value="UniProtKB-ARBA"/>
</dbReference>
<dbReference type="GeneID" id="119633600"/>
<protein>
    <submittedName>
        <fullName evidence="16">Glutamate receptor ionotropic, delta-1</fullName>
    </submittedName>
</protein>
<dbReference type="Gene3D" id="3.40.190.10">
    <property type="entry name" value="Periplasmic binding protein-like II"/>
    <property type="match status" value="1"/>
</dbReference>
<evidence type="ECO:0000256" key="5">
    <source>
        <dbReference type="ARBA" id="ARBA00022692"/>
    </source>
</evidence>
<evidence type="ECO:0000256" key="1">
    <source>
        <dbReference type="ARBA" id="ARBA00004651"/>
    </source>
</evidence>
<dbReference type="KEGG" id="gfs:119633600"/>
<keyword evidence="10" id="KW-0325">Glycoprotein</keyword>
<keyword evidence="11" id="KW-1071">Ligand-gated ion channel</keyword>
<dbReference type="InterPro" id="IPR052192">
    <property type="entry name" value="Insect_Ionotropic_Sensory_Rcpt"/>
</dbReference>
<evidence type="ECO:0000256" key="8">
    <source>
        <dbReference type="ARBA" id="ARBA00023136"/>
    </source>
</evidence>
<dbReference type="GO" id="GO:0015276">
    <property type="term" value="F:ligand-gated monoatomic ion channel activity"/>
    <property type="evidence" value="ECO:0007669"/>
    <property type="project" value="InterPro"/>
</dbReference>
<evidence type="ECO:0000313" key="15">
    <source>
        <dbReference type="Proteomes" id="UP000092443"/>
    </source>
</evidence>
<dbReference type="Pfam" id="PF00060">
    <property type="entry name" value="Lig_chan"/>
    <property type="match status" value="1"/>
</dbReference>